<name>A0ABT5UDT8_9GAMM</name>
<gene>
    <name evidence="1" type="ORF">ORQ98_21515</name>
</gene>
<sequence length="214" mass="23932">MLTSANHAGNRNTCYAGNKNVDNKQLAETSIARKNTNSNNQCTGLVKNKVNQYKDKTKSVVGNNSSKVRSVKEQSPFRGIMSDLVSVNSSRLRSVSFNKLLMNTSGVGDIVSRSNLPEDFPDIRPAQEAVIPYVLEQKKHYLNASTKPIIIDVWQNPRNKALYIQDGQHRFVTACILGKQILLRLKKMGFSAFNGSWEQTKYINTLAAKDRIKA</sequence>
<dbReference type="EMBL" id="JAPMOU010000037">
    <property type="protein sequence ID" value="MDE1464546.1"/>
    <property type="molecule type" value="Genomic_DNA"/>
</dbReference>
<protein>
    <recommendedName>
        <fullName evidence="3">ParB/Sulfiredoxin domain-containing protein</fullName>
    </recommendedName>
</protein>
<reference evidence="1 2" key="1">
    <citation type="submission" date="2022-11" db="EMBL/GenBank/DDBJ databases">
        <title>Spartinivicinus poritis sp. nov., isolated from scleractinian coral Porites lutea.</title>
        <authorList>
            <person name="Zhang G."/>
            <person name="Cai L."/>
            <person name="Wei Q."/>
        </authorList>
    </citation>
    <scope>NUCLEOTIDE SEQUENCE [LARGE SCALE GENOMIC DNA]</scope>
    <source>
        <strain evidence="1 2">A2-2</strain>
    </source>
</reference>
<dbReference type="Proteomes" id="UP001528823">
    <property type="component" value="Unassembled WGS sequence"/>
</dbReference>
<evidence type="ECO:0000313" key="1">
    <source>
        <dbReference type="EMBL" id="MDE1464546.1"/>
    </source>
</evidence>
<accession>A0ABT5UDT8</accession>
<comment type="caution">
    <text evidence="1">The sequence shown here is derived from an EMBL/GenBank/DDBJ whole genome shotgun (WGS) entry which is preliminary data.</text>
</comment>
<proteinExistence type="predicted"/>
<dbReference type="RefSeq" id="WP_274690872.1">
    <property type="nucleotide sequence ID" value="NZ_JAPMOU010000037.1"/>
</dbReference>
<organism evidence="1 2">
    <name type="scientific">Spartinivicinus poritis</name>
    <dbReference type="NCBI Taxonomy" id="2994640"/>
    <lineage>
        <taxon>Bacteria</taxon>
        <taxon>Pseudomonadati</taxon>
        <taxon>Pseudomonadota</taxon>
        <taxon>Gammaproteobacteria</taxon>
        <taxon>Oceanospirillales</taxon>
        <taxon>Zooshikellaceae</taxon>
        <taxon>Spartinivicinus</taxon>
    </lineage>
</organism>
<keyword evidence="2" id="KW-1185">Reference proteome</keyword>
<evidence type="ECO:0008006" key="3">
    <source>
        <dbReference type="Google" id="ProtNLM"/>
    </source>
</evidence>
<evidence type="ECO:0000313" key="2">
    <source>
        <dbReference type="Proteomes" id="UP001528823"/>
    </source>
</evidence>